<dbReference type="RefSeq" id="WP_302721611.1">
    <property type="nucleotide sequence ID" value="NZ_JAULRU010000344.1"/>
</dbReference>
<comment type="caution">
    <text evidence="1">The sequence shown here is derived from an EMBL/GenBank/DDBJ whole genome shotgun (WGS) entry which is preliminary data.</text>
</comment>
<name>A0ABU4S199_9GAMM</name>
<keyword evidence="2" id="KW-1185">Reference proteome</keyword>
<organism evidence="1 2">
    <name type="scientific">Gilvimarinus gilvus</name>
    <dbReference type="NCBI Taxonomy" id="3058038"/>
    <lineage>
        <taxon>Bacteria</taxon>
        <taxon>Pseudomonadati</taxon>
        <taxon>Pseudomonadota</taxon>
        <taxon>Gammaproteobacteria</taxon>
        <taxon>Cellvibrionales</taxon>
        <taxon>Cellvibrionaceae</taxon>
        <taxon>Gilvimarinus</taxon>
    </lineage>
</organism>
<dbReference type="Proteomes" id="UP001273505">
    <property type="component" value="Unassembled WGS sequence"/>
</dbReference>
<gene>
    <name evidence="1" type="ORF">SCD92_16430</name>
</gene>
<reference evidence="1 2" key="1">
    <citation type="submission" date="2023-11" db="EMBL/GenBank/DDBJ databases">
        <title>Gilvimarinus fulvus sp. nov., isolated from the surface of Kelp.</title>
        <authorList>
            <person name="Sun Y.Y."/>
            <person name="Gong Y."/>
            <person name="Du Z.J."/>
        </authorList>
    </citation>
    <scope>NUCLEOTIDE SEQUENCE [LARGE SCALE GENOMIC DNA]</scope>
    <source>
        <strain evidence="1 2">SDUM040013</strain>
    </source>
</reference>
<sequence length="133" mass="15503">MKQWNELDVFNNVDLQDSFVIGWKRSDETFFIDMEASLWPGHPDYEAPEKNEHTCYKKARLLFRSPYKIRGLLPIDQVNANEVMENEIPDYDTIDSFEIGNGQFHLVGSFGDVTLSAKDWTFKVVRRLVPESN</sequence>
<protein>
    <submittedName>
        <fullName evidence="1">Uncharacterized protein</fullName>
    </submittedName>
</protein>
<accession>A0ABU4S199</accession>
<dbReference type="EMBL" id="JAXAFO010000035">
    <property type="protein sequence ID" value="MDX6850964.1"/>
    <property type="molecule type" value="Genomic_DNA"/>
</dbReference>
<evidence type="ECO:0000313" key="2">
    <source>
        <dbReference type="Proteomes" id="UP001273505"/>
    </source>
</evidence>
<proteinExistence type="predicted"/>
<evidence type="ECO:0000313" key="1">
    <source>
        <dbReference type="EMBL" id="MDX6850964.1"/>
    </source>
</evidence>